<dbReference type="EC" id="2.1.1.223" evidence="6"/>
<comment type="function">
    <text evidence="6">Specifically methylates the adenine in position 37 of tRNA(1)(Val) (anticodon cmo5UAC).</text>
</comment>
<keyword evidence="3 6" id="KW-0808">Transferase</keyword>
<gene>
    <name evidence="8" type="ORF">KI659_16205</name>
</gene>
<dbReference type="SUPFAM" id="SSF53335">
    <property type="entry name" value="S-adenosyl-L-methionine-dependent methyltransferases"/>
    <property type="match status" value="1"/>
</dbReference>
<organism evidence="8 9">
    <name type="scientific">Litoribacter ruber</name>
    <dbReference type="NCBI Taxonomy" id="702568"/>
    <lineage>
        <taxon>Bacteria</taxon>
        <taxon>Pseudomonadati</taxon>
        <taxon>Bacteroidota</taxon>
        <taxon>Cytophagia</taxon>
        <taxon>Cytophagales</taxon>
        <taxon>Cyclobacteriaceae</taxon>
        <taxon>Litoribacter</taxon>
    </lineage>
</organism>
<comment type="subcellular location">
    <subcellularLocation>
        <location evidence="6">Cytoplasm</location>
    </subcellularLocation>
</comment>
<name>A0AAP2G5Z7_9BACT</name>
<feature type="domain" description="Methyltransferase small" evidence="7">
    <location>
        <begin position="28"/>
        <end position="122"/>
    </location>
</feature>
<evidence type="ECO:0000313" key="9">
    <source>
        <dbReference type="Proteomes" id="UP001319104"/>
    </source>
</evidence>
<dbReference type="HAMAP" id="MF_01872">
    <property type="entry name" value="tRNA_methyltr_YfiC"/>
    <property type="match status" value="1"/>
</dbReference>
<dbReference type="EMBL" id="JAHCMY010000014">
    <property type="protein sequence ID" value="MBS9525561.1"/>
    <property type="molecule type" value="Genomic_DNA"/>
</dbReference>
<dbReference type="InterPro" id="IPR029063">
    <property type="entry name" value="SAM-dependent_MTases_sf"/>
</dbReference>
<dbReference type="RefSeq" id="WP_213946421.1">
    <property type="nucleotide sequence ID" value="NZ_JAHCMY010000014.1"/>
</dbReference>
<dbReference type="GO" id="GO:0003676">
    <property type="term" value="F:nucleic acid binding"/>
    <property type="evidence" value="ECO:0007669"/>
    <property type="project" value="InterPro"/>
</dbReference>
<keyword evidence="9" id="KW-1185">Reference proteome</keyword>
<dbReference type="InterPro" id="IPR022882">
    <property type="entry name" value="tRNA_adenine-N6_MeTrfase"/>
</dbReference>
<dbReference type="PROSITE" id="PS00092">
    <property type="entry name" value="N6_MTASE"/>
    <property type="match status" value="1"/>
</dbReference>
<sequence>MKVARPFRFKQFTVEQDRCALKVNTDAVLLGALASFDQPERTLEVGTGSGVISLMLAQRYPSTLITGVEIEDGAFEQSRGNFQNCPWSDRLQVFHQPFQSFRPKEKFDLIVSNPPYFENHLQSSKKNRNLALHTNSLSFGELLDGVKAHLSQQGRFFLILPERQMEELNSLAVQLGFSPVSSTWVYDKPGSQALRVIRSFGLGEIGKINEGTLTIKNADNEYSQEYASLLKDFLLIF</sequence>
<dbReference type="InterPro" id="IPR007848">
    <property type="entry name" value="Small_mtfrase_dom"/>
</dbReference>
<dbReference type="Gene3D" id="3.40.50.150">
    <property type="entry name" value="Vaccinia Virus protein VP39"/>
    <property type="match status" value="1"/>
</dbReference>
<accession>A0AAP2G5Z7</accession>
<dbReference type="GO" id="GO:0032259">
    <property type="term" value="P:methylation"/>
    <property type="evidence" value="ECO:0007669"/>
    <property type="project" value="UniProtKB-KW"/>
</dbReference>
<dbReference type="InterPro" id="IPR050210">
    <property type="entry name" value="tRNA_Adenine-N(6)_MTase"/>
</dbReference>
<keyword evidence="1 6" id="KW-0963">Cytoplasm</keyword>
<dbReference type="PANTHER" id="PTHR47739:SF1">
    <property type="entry name" value="TRNA1(VAL) (ADENINE(37)-N6)-METHYLTRANSFERASE"/>
    <property type="match status" value="1"/>
</dbReference>
<reference evidence="8 9" key="1">
    <citation type="submission" date="2021-05" db="EMBL/GenBank/DDBJ databases">
        <authorList>
            <person name="Zhang Z.D."/>
            <person name="Osman G."/>
        </authorList>
    </citation>
    <scope>NUCLEOTIDE SEQUENCE [LARGE SCALE GENOMIC DNA]</scope>
    <source>
        <strain evidence="8 9">KCTC 32217</strain>
    </source>
</reference>
<dbReference type="AlphaFoldDB" id="A0AAP2G5Z7"/>
<keyword evidence="4 6" id="KW-0949">S-adenosyl-L-methionine</keyword>
<dbReference type="GO" id="GO:0005737">
    <property type="term" value="C:cytoplasm"/>
    <property type="evidence" value="ECO:0007669"/>
    <property type="project" value="UniProtKB-SubCell"/>
</dbReference>
<keyword evidence="2 6" id="KW-0489">Methyltransferase</keyword>
<evidence type="ECO:0000256" key="6">
    <source>
        <dbReference type="HAMAP-Rule" id="MF_01872"/>
    </source>
</evidence>
<dbReference type="PANTHER" id="PTHR47739">
    <property type="entry name" value="TRNA1(VAL) (ADENINE(37)-N6)-METHYLTRANSFERASE"/>
    <property type="match status" value="1"/>
</dbReference>
<dbReference type="InterPro" id="IPR002052">
    <property type="entry name" value="DNA_methylase_N6_adenine_CS"/>
</dbReference>
<dbReference type="GO" id="GO:0008033">
    <property type="term" value="P:tRNA processing"/>
    <property type="evidence" value="ECO:0007669"/>
    <property type="project" value="UniProtKB-UniRule"/>
</dbReference>
<evidence type="ECO:0000259" key="7">
    <source>
        <dbReference type="Pfam" id="PF05175"/>
    </source>
</evidence>
<evidence type="ECO:0000256" key="5">
    <source>
        <dbReference type="ARBA" id="ARBA00022694"/>
    </source>
</evidence>
<evidence type="ECO:0000256" key="1">
    <source>
        <dbReference type="ARBA" id="ARBA00022490"/>
    </source>
</evidence>
<comment type="similarity">
    <text evidence="6">Belongs to the methyltransferase superfamily. tRNA (adenine-N(6)-)-methyltransferase family.</text>
</comment>
<protein>
    <recommendedName>
        <fullName evidence="6">tRNA1(Val) (adenine(37)-N6)-methyltransferase</fullName>
        <ecNumber evidence="6">2.1.1.223</ecNumber>
    </recommendedName>
    <alternativeName>
        <fullName evidence="6">tRNA m6A37 methyltransferase</fullName>
    </alternativeName>
</protein>
<comment type="catalytic activity">
    <reaction evidence="6">
        <text>adenosine(37) in tRNA1(Val) + S-adenosyl-L-methionine = N(6)-methyladenosine(37) in tRNA1(Val) + S-adenosyl-L-homocysteine + H(+)</text>
        <dbReference type="Rhea" id="RHEA:43160"/>
        <dbReference type="Rhea" id="RHEA-COMP:10369"/>
        <dbReference type="Rhea" id="RHEA-COMP:10370"/>
        <dbReference type="ChEBI" id="CHEBI:15378"/>
        <dbReference type="ChEBI" id="CHEBI:57856"/>
        <dbReference type="ChEBI" id="CHEBI:59789"/>
        <dbReference type="ChEBI" id="CHEBI:74411"/>
        <dbReference type="ChEBI" id="CHEBI:74449"/>
        <dbReference type="EC" id="2.1.1.223"/>
    </reaction>
</comment>
<evidence type="ECO:0000256" key="2">
    <source>
        <dbReference type="ARBA" id="ARBA00022603"/>
    </source>
</evidence>
<proteinExistence type="inferred from homology"/>
<dbReference type="CDD" id="cd02440">
    <property type="entry name" value="AdoMet_MTases"/>
    <property type="match status" value="1"/>
</dbReference>
<dbReference type="GO" id="GO:0016430">
    <property type="term" value="F:tRNA (adenine-N6)-methyltransferase activity"/>
    <property type="evidence" value="ECO:0007669"/>
    <property type="project" value="UniProtKB-UniRule"/>
</dbReference>
<dbReference type="Proteomes" id="UP001319104">
    <property type="component" value="Unassembled WGS sequence"/>
</dbReference>
<evidence type="ECO:0000256" key="4">
    <source>
        <dbReference type="ARBA" id="ARBA00022691"/>
    </source>
</evidence>
<evidence type="ECO:0000313" key="8">
    <source>
        <dbReference type="EMBL" id="MBS9525561.1"/>
    </source>
</evidence>
<keyword evidence="5 6" id="KW-0819">tRNA processing</keyword>
<comment type="caution">
    <text evidence="8">The sequence shown here is derived from an EMBL/GenBank/DDBJ whole genome shotgun (WGS) entry which is preliminary data.</text>
</comment>
<evidence type="ECO:0000256" key="3">
    <source>
        <dbReference type="ARBA" id="ARBA00022679"/>
    </source>
</evidence>
<dbReference type="Pfam" id="PF05175">
    <property type="entry name" value="MTS"/>
    <property type="match status" value="1"/>
</dbReference>